<dbReference type="HOGENOM" id="CLU_026673_3_4_11"/>
<dbReference type="InterPro" id="IPR052711">
    <property type="entry name" value="Zinc_ADH-like"/>
</dbReference>
<dbReference type="STRING" id="298654.FraEuI1c_0819"/>
<feature type="domain" description="Enoyl reductase (ER)" evidence="1">
    <location>
        <begin position="22"/>
        <end position="331"/>
    </location>
</feature>
<dbReference type="Pfam" id="PF08240">
    <property type="entry name" value="ADH_N"/>
    <property type="match status" value="1"/>
</dbReference>
<evidence type="ECO:0000313" key="2">
    <source>
        <dbReference type="EMBL" id="ADP78897.1"/>
    </source>
</evidence>
<dbReference type="InterPro" id="IPR011032">
    <property type="entry name" value="GroES-like_sf"/>
</dbReference>
<organism evidence="2 3">
    <name type="scientific">Pseudofrankia inefficax (strain DSM 45817 / CECT 9037 / DDB 130130 / EuI1c)</name>
    <name type="common">Frankia inefficax</name>
    <dbReference type="NCBI Taxonomy" id="298654"/>
    <lineage>
        <taxon>Bacteria</taxon>
        <taxon>Bacillati</taxon>
        <taxon>Actinomycetota</taxon>
        <taxon>Actinomycetes</taxon>
        <taxon>Frankiales</taxon>
        <taxon>Frankiaceae</taxon>
        <taxon>Pseudofrankia</taxon>
    </lineage>
</organism>
<protein>
    <submittedName>
        <fullName evidence="2">Alcohol dehydrogenase zinc-binding domain protein</fullName>
    </submittedName>
</protein>
<evidence type="ECO:0000313" key="3">
    <source>
        <dbReference type="Proteomes" id="UP000002484"/>
    </source>
</evidence>
<gene>
    <name evidence="2" type="ordered locus">FraEuI1c_0819</name>
</gene>
<keyword evidence="3" id="KW-1185">Reference proteome</keyword>
<dbReference type="InterPro" id="IPR013149">
    <property type="entry name" value="ADH-like_C"/>
</dbReference>
<dbReference type="SUPFAM" id="SSF50129">
    <property type="entry name" value="GroES-like"/>
    <property type="match status" value="1"/>
</dbReference>
<dbReference type="SMART" id="SM00829">
    <property type="entry name" value="PKS_ER"/>
    <property type="match status" value="1"/>
</dbReference>
<dbReference type="Gene3D" id="3.90.180.10">
    <property type="entry name" value="Medium-chain alcohol dehydrogenases, catalytic domain"/>
    <property type="match status" value="1"/>
</dbReference>
<dbReference type="Gene3D" id="3.40.50.720">
    <property type="entry name" value="NAD(P)-binding Rossmann-like Domain"/>
    <property type="match status" value="1"/>
</dbReference>
<sequence length="333" mass="34166">MGVSHRVLSVLAAAAVSINPDDPLAGLAVGEQPEPAARDGWTTVSVRAAALNHHDLFSLRGVGLPAGRLPMILGCDAAGVTADGTEVILHAVIGDPAAGGGDETLDPKRSLLSELHPGTLAEQVAVPARNLVPKPASLSWEEAACLPTAWLTAYRMVFTKAGLPADGGGKVLIQGAGGGVATAAILLAKAAGHTVFVTSRDEAKRKRALDLGAEAALETGARVPARVDAVIETVGAATWGHSLKSLRPGGTVVCSGATSGPNPPADLTRIFFLQLNVLGSTMGTRDELAALVAFLDRTGVRPLIDDVRPLADARASFERMSQGELYGKLVLTV</sequence>
<dbReference type="InterPro" id="IPR020843">
    <property type="entry name" value="ER"/>
</dbReference>
<accession>E3IW55</accession>
<dbReference type="SUPFAM" id="SSF51735">
    <property type="entry name" value="NAD(P)-binding Rossmann-fold domains"/>
    <property type="match status" value="1"/>
</dbReference>
<proteinExistence type="predicted"/>
<dbReference type="PANTHER" id="PTHR45033">
    <property type="match status" value="1"/>
</dbReference>
<dbReference type="eggNOG" id="COG0604">
    <property type="taxonomic scope" value="Bacteria"/>
</dbReference>
<dbReference type="Pfam" id="PF00107">
    <property type="entry name" value="ADH_zinc_N"/>
    <property type="match status" value="1"/>
</dbReference>
<dbReference type="InParanoid" id="E3IW55"/>
<dbReference type="PANTHER" id="PTHR45033:SF3">
    <property type="entry name" value="DEHYDROGENASE, PUTATIVE (AFU_ORTHOLOGUE AFUA_2G13270)-RELATED"/>
    <property type="match status" value="1"/>
</dbReference>
<evidence type="ECO:0000259" key="1">
    <source>
        <dbReference type="SMART" id="SM00829"/>
    </source>
</evidence>
<name>E3IW55_PSEI1</name>
<dbReference type="AlphaFoldDB" id="E3IW55"/>
<dbReference type="EMBL" id="CP002299">
    <property type="protein sequence ID" value="ADP78897.1"/>
    <property type="molecule type" value="Genomic_DNA"/>
</dbReference>
<dbReference type="Proteomes" id="UP000002484">
    <property type="component" value="Chromosome"/>
</dbReference>
<dbReference type="InterPro" id="IPR036291">
    <property type="entry name" value="NAD(P)-bd_dom_sf"/>
</dbReference>
<reference evidence="2 3" key="1">
    <citation type="submission" date="2010-10" db="EMBL/GenBank/DDBJ databases">
        <title>Complete sequence of Frankia sp. EuI1c.</title>
        <authorList>
            <consortium name="US DOE Joint Genome Institute"/>
            <person name="Lucas S."/>
            <person name="Copeland A."/>
            <person name="Lapidus A."/>
            <person name="Cheng J.-F."/>
            <person name="Bruce D."/>
            <person name="Goodwin L."/>
            <person name="Pitluck S."/>
            <person name="Chertkov O."/>
            <person name="Detter J.C."/>
            <person name="Han C."/>
            <person name="Tapia R."/>
            <person name="Land M."/>
            <person name="Hauser L."/>
            <person name="Jeffries C."/>
            <person name="Kyrpides N."/>
            <person name="Ivanova N."/>
            <person name="Mikhailova N."/>
            <person name="Beauchemin N."/>
            <person name="Sen A."/>
            <person name="Sur S.A."/>
            <person name="Gtari M."/>
            <person name="Wall L."/>
            <person name="Tisa L."/>
            <person name="Woyke T."/>
        </authorList>
    </citation>
    <scope>NUCLEOTIDE SEQUENCE [LARGE SCALE GENOMIC DNA]</scope>
    <source>
        <strain evidence="3">DSM 45817 / CECT 9037 / EuI1c</strain>
    </source>
</reference>
<dbReference type="InterPro" id="IPR013154">
    <property type="entry name" value="ADH-like_N"/>
</dbReference>
<dbReference type="KEGG" id="fri:FraEuI1c_0819"/>
<dbReference type="GO" id="GO:0016491">
    <property type="term" value="F:oxidoreductase activity"/>
    <property type="evidence" value="ECO:0007669"/>
    <property type="project" value="InterPro"/>
</dbReference>